<dbReference type="HOGENOM" id="CLU_2329149_0_0_7"/>
<feature type="transmembrane region" description="Helical" evidence="6">
    <location>
        <begin position="44"/>
        <end position="64"/>
    </location>
</feature>
<evidence type="ECO:0000256" key="5">
    <source>
        <dbReference type="SAM" id="MobiDB-lite"/>
    </source>
</evidence>
<dbReference type="Pfam" id="PF06305">
    <property type="entry name" value="LapA_dom"/>
    <property type="match status" value="1"/>
</dbReference>
<dbReference type="GO" id="GO:0005886">
    <property type="term" value="C:plasma membrane"/>
    <property type="evidence" value="ECO:0007669"/>
    <property type="project" value="InterPro"/>
</dbReference>
<evidence type="ECO:0000313" key="9">
    <source>
        <dbReference type="Proteomes" id="UP000000483"/>
    </source>
</evidence>
<reference evidence="9" key="2">
    <citation type="submission" date="2011-03" db="EMBL/GenBank/DDBJ databases">
        <title>The complete genome of Desulfobacca acetoxidans DSM 11109.</title>
        <authorList>
            <consortium name="US DOE Joint Genome Institute (JGI-PGF)"/>
            <person name="Lucas S."/>
            <person name="Copeland A."/>
            <person name="Lapidus A."/>
            <person name="Bruce D."/>
            <person name="Goodwin L."/>
            <person name="Pitluck S."/>
            <person name="Peters L."/>
            <person name="Kyrpides N."/>
            <person name="Mavromatis K."/>
            <person name="Ivanova N."/>
            <person name="Ovchinnikova G."/>
            <person name="Teshima H."/>
            <person name="Detter J.C."/>
            <person name="Han C."/>
            <person name="Land M."/>
            <person name="Hauser L."/>
            <person name="Markowitz V."/>
            <person name="Cheng J.-F."/>
            <person name="Hugenholtz P."/>
            <person name="Woyke T."/>
            <person name="Wu D."/>
            <person name="Spring S."/>
            <person name="Schueler E."/>
            <person name="Brambilla E."/>
            <person name="Klenk H.-P."/>
            <person name="Eisen J.A."/>
        </authorList>
    </citation>
    <scope>NUCLEOTIDE SEQUENCE [LARGE SCALE GENOMIC DNA]</scope>
    <source>
        <strain evidence="9">ATCC 700848 / DSM 11109 / ASRB2</strain>
    </source>
</reference>
<keyword evidence="2 6" id="KW-0812">Transmembrane</keyword>
<dbReference type="KEGG" id="dao:Desac_2409"/>
<name>F2NFW1_DESAR</name>
<protein>
    <recommendedName>
        <fullName evidence="7">Lipopolysaccharide assembly protein A domain-containing protein</fullName>
    </recommendedName>
</protein>
<keyword evidence="3 6" id="KW-1133">Transmembrane helix</keyword>
<feature type="region of interest" description="Disordered" evidence="5">
    <location>
        <begin position="70"/>
        <end position="98"/>
    </location>
</feature>
<organism evidence="8 9">
    <name type="scientific">Desulfobacca acetoxidans (strain ATCC 700848 / DSM 11109 / ASRB2)</name>
    <dbReference type="NCBI Taxonomy" id="880072"/>
    <lineage>
        <taxon>Bacteria</taxon>
        <taxon>Pseudomonadati</taxon>
        <taxon>Thermodesulfobacteriota</taxon>
        <taxon>Desulfobaccia</taxon>
        <taxon>Desulfobaccales</taxon>
        <taxon>Desulfobaccaceae</taxon>
        <taxon>Desulfobacca</taxon>
    </lineage>
</organism>
<keyword evidence="1" id="KW-1003">Cell membrane</keyword>
<keyword evidence="4 6" id="KW-0472">Membrane</keyword>
<dbReference type="STRING" id="880072.Desac_2409"/>
<dbReference type="AlphaFoldDB" id="F2NFW1"/>
<feature type="domain" description="Lipopolysaccharide assembly protein A" evidence="7">
    <location>
        <begin position="35"/>
        <end position="72"/>
    </location>
</feature>
<feature type="compositionally biased region" description="Basic and acidic residues" evidence="5">
    <location>
        <begin position="77"/>
        <end position="98"/>
    </location>
</feature>
<evidence type="ECO:0000256" key="2">
    <source>
        <dbReference type="ARBA" id="ARBA00022692"/>
    </source>
</evidence>
<evidence type="ECO:0000259" key="7">
    <source>
        <dbReference type="Pfam" id="PF06305"/>
    </source>
</evidence>
<keyword evidence="9" id="KW-1185">Reference proteome</keyword>
<sequence>MAKIKIFLLILFTSLLTYFIIENSVLAPPIKVFGKELIQLHTSLIIIIFFVLGFILGWLGHVGWRHRRRKAAESSLGEEKIRESAKDEESAEEKEKQE</sequence>
<evidence type="ECO:0000256" key="1">
    <source>
        <dbReference type="ARBA" id="ARBA00022475"/>
    </source>
</evidence>
<evidence type="ECO:0000313" key="8">
    <source>
        <dbReference type="EMBL" id="AEB10230.1"/>
    </source>
</evidence>
<dbReference type="EMBL" id="CP002629">
    <property type="protein sequence ID" value="AEB10230.1"/>
    <property type="molecule type" value="Genomic_DNA"/>
</dbReference>
<dbReference type="Proteomes" id="UP000000483">
    <property type="component" value="Chromosome"/>
</dbReference>
<evidence type="ECO:0000256" key="3">
    <source>
        <dbReference type="ARBA" id="ARBA00022989"/>
    </source>
</evidence>
<proteinExistence type="predicted"/>
<dbReference type="RefSeq" id="WP_013707339.1">
    <property type="nucleotide sequence ID" value="NC_015388.1"/>
</dbReference>
<dbReference type="InterPro" id="IPR010445">
    <property type="entry name" value="LapA_dom"/>
</dbReference>
<gene>
    <name evidence="8" type="ordered locus">Desac_2409</name>
</gene>
<accession>F2NFW1</accession>
<reference evidence="8 9" key="1">
    <citation type="journal article" date="2011" name="Stand. Genomic Sci.">
        <title>Complete genome sequence of the acetate-degrading sulfate reducer Desulfobacca acetoxidans type strain (ASRB2).</title>
        <authorList>
            <person name="Goker M."/>
            <person name="Teshima H."/>
            <person name="Lapidus A."/>
            <person name="Nolan M."/>
            <person name="Lucas S."/>
            <person name="Hammon N."/>
            <person name="Deshpande S."/>
            <person name="Cheng J.F."/>
            <person name="Tapia R."/>
            <person name="Han C."/>
            <person name="Goodwin L."/>
            <person name="Pitluck S."/>
            <person name="Huntemann M."/>
            <person name="Liolios K."/>
            <person name="Ivanova N."/>
            <person name="Pagani I."/>
            <person name="Mavromatis K."/>
            <person name="Ovchinikova G."/>
            <person name="Pati A."/>
            <person name="Chen A."/>
            <person name="Palaniappan K."/>
            <person name="Land M."/>
            <person name="Hauser L."/>
            <person name="Brambilla E.M."/>
            <person name="Rohde M."/>
            <person name="Spring S."/>
            <person name="Detter J.C."/>
            <person name="Woyke T."/>
            <person name="Bristow J."/>
            <person name="Eisen J.A."/>
            <person name="Markowitz V."/>
            <person name="Hugenholtz P."/>
            <person name="Kyrpides N.C."/>
            <person name="Klenk H.P."/>
        </authorList>
    </citation>
    <scope>NUCLEOTIDE SEQUENCE [LARGE SCALE GENOMIC DNA]</scope>
    <source>
        <strain evidence="9">ATCC 700848 / DSM 11109 / ASRB2</strain>
    </source>
</reference>
<evidence type="ECO:0000256" key="4">
    <source>
        <dbReference type="ARBA" id="ARBA00023136"/>
    </source>
</evidence>
<evidence type="ECO:0000256" key="6">
    <source>
        <dbReference type="SAM" id="Phobius"/>
    </source>
</evidence>